<dbReference type="Pfam" id="PF00296">
    <property type="entry name" value="Bac_luciferase"/>
    <property type="match status" value="1"/>
</dbReference>
<dbReference type="EMBL" id="LKTM01000361">
    <property type="protein sequence ID" value="KQH76044.1"/>
    <property type="molecule type" value="Genomic_DNA"/>
</dbReference>
<feature type="domain" description="Luciferase-like" evidence="1">
    <location>
        <begin position="6"/>
        <end position="50"/>
    </location>
</feature>
<protein>
    <recommendedName>
        <fullName evidence="1">Luciferase-like domain-containing protein</fullName>
    </recommendedName>
</protein>
<dbReference type="InterPro" id="IPR036661">
    <property type="entry name" value="Luciferase-like_sf"/>
</dbReference>
<evidence type="ECO:0000259" key="1">
    <source>
        <dbReference type="Pfam" id="PF00296"/>
    </source>
</evidence>
<dbReference type="InterPro" id="IPR011251">
    <property type="entry name" value="Luciferase-like_dom"/>
</dbReference>
<dbReference type="AlphaFoldDB" id="A0A0Q2X3Z6"/>
<gene>
    <name evidence="2" type="ORF">AO501_18690</name>
</gene>
<sequence length="100" mass="10696">MSLTLILPFYDPVRLAEDIAVLDILSAGRASYIMAPGYRPEEEAISRVRAREMLAMSPLGGGLPPDIAWPYLERVGKVVLPEASGSAEGALGELLSNKKG</sequence>
<dbReference type="SUPFAM" id="SSF51679">
    <property type="entry name" value="Bacterial luciferase-like"/>
    <property type="match status" value="1"/>
</dbReference>
<proteinExistence type="predicted"/>
<organism evidence="2 3">
    <name type="scientific">Mycobacterium gordonae</name>
    <dbReference type="NCBI Taxonomy" id="1778"/>
    <lineage>
        <taxon>Bacteria</taxon>
        <taxon>Bacillati</taxon>
        <taxon>Actinomycetota</taxon>
        <taxon>Actinomycetes</taxon>
        <taxon>Mycobacteriales</taxon>
        <taxon>Mycobacteriaceae</taxon>
        <taxon>Mycobacterium</taxon>
    </lineage>
</organism>
<name>A0A0Q2X3Z6_MYCGO</name>
<reference evidence="2 3" key="1">
    <citation type="submission" date="2015-10" db="EMBL/GenBank/DDBJ databases">
        <title>Mycobacterium gordonae draft genome assembly.</title>
        <authorList>
            <person name="Ustinova V."/>
            <person name="Smirnova T."/>
            <person name="Blagodatskikh K."/>
            <person name="Varlamov D."/>
            <person name="Larionova E."/>
            <person name="Chernousova L."/>
        </authorList>
    </citation>
    <scope>NUCLEOTIDE SEQUENCE [LARGE SCALE GENOMIC DNA]</scope>
    <source>
        <strain evidence="2 3">CTRI 14-8773</strain>
    </source>
</reference>
<dbReference type="Gene3D" id="3.20.20.30">
    <property type="entry name" value="Luciferase-like domain"/>
    <property type="match status" value="1"/>
</dbReference>
<accession>A0A0Q2X3Z6</accession>
<evidence type="ECO:0000313" key="3">
    <source>
        <dbReference type="Proteomes" id="UP000051677"/>
    </source>
</evidence>
<dbReference type="Proteomes" id="UP000051677">
    <property type="component" value="Unassembled WGS sequence"/>
</dbReference>
<dbReference type="GO" id="GO:0016705">
    <property type="term" value="F:oxidoreductase activity, acting on paired donors, with incorporation or reduction of molecular oxygen"/>
    <property type="evidence" value="ECO:0007669"/>
    <property type="project" value="InterPro"/>
</dbReference>
<comment type="caution">
    <text evidence="2">The sequence shown here is derived from an EMBL/GenBank/DDBJ whole genome shotgun (WGS) entry which is preliminary data.</text>
</comment>
<evidence type="ECO:0000313" key="2">
    <source>
        <dbReference type="EMBL" id="KQH76044.1"/>
    </source>
</evidence>